<dbReference type="HAMAP" id="MF_00295">
    <property type="entry name" value="MetA_acyltransf"/>
    <property type="match status" value="1"/>
</dbReference>
<feature type="binding site" evidence="4">
    <location>
        <position position="167"/>
    </location>
    <ligand>
        <name>substrate</name>
    </ligand>
</feature>
<evidence type="ECO:0000313" key="7">
    <source>
        <dbReference type="Proteomes" id="UP000471298"/>
    </source>
</evidence>
<feature type="active site" description="Proton acceptor" evidence="4">
    <location>
        <position position="239"/>
    </location>
</feature>
<protein>
    <recommendedName>
        <fullName evidence="4">Homoserine O-succinyltransferase</fullName>
        <shortName evidence="4">HST</shortName>
        <ecNumber evidence="4">2.3.1.46</ecNumber>
    </recommendedName>
    <alternativeName>
        <fullName evidence="4">Homoserine transsuccinylase</fullName>
        <shortName evidence="4">HTS</shortName>
    </alternativeName>
</protein>
<dbReference type="UniPathway" id="UPA00051">
    <property type="reaction ID" value="UER00075"/>
</dbReference>
<comment type="pathway">
    <text evidence="4">Amino-acid biosynthesis; L-methionine biosynthesis via de novo pathway; O-succinyl-L-homoserine from L-homoserine: step 1/1.</text>
</comment>
<dbReference type="NCBIfam" id="NF003776">
    <property type="entry name" value="PRK05368.1-3"/>
    <property type="match status" value="1"/>
</dbReference>
<keyword evidence="7" id="KW-1185">Reference proteome</keyword>
<keyword evidence="4" id="KW-0486">Methionine biosynthesis</keyword>
<evidence type="ECO:0000256" key="3">
    <source>
        <dbReference type="ARBA" id="ARBA00023315"/>
    </source>
</evidence>
<feature type="site" description="Important for acyl-CoA specificity" evidence="4">
    <location>
        <position position="147"/>
    </location>
</feature>
<evidence type="ECO:0000256" key="5">
    <source>
        <dbReference type="PIRSR" id="PIRSR000450-1"/>
    </source>
</evidence>
<dbReference type="GO" id="GO:0004414">
    <property type="term" value="F:homoserine O-acetyltransferase activity"/>
    <property type="evidence" value="ECO:0007669"/>
    <property type="project" value="UniProtKB-UniRule"/>
</dbReference>
<comment type="caution">
    <text evidence="6">The sequence shown here is derived from an EMBL/GenBank/DDBJ whole genome shotgun (WGS) entry which is preliminary data.</text>
</comment>
<gene>
    <name evidence="4" type="primary">metAS</name>
    <name evidence="6" type="ORF">GCU85_06080</name>
</gene>
<comment type="catalytic activity">
    <reaction evidence="4">
        <text>L-homoserine + succinyl-CoA = O-succinyl-L-homoserine + CoA</text>
        <dbReference type="Rhea" id="RHEA:22008"/>
        <dbReference type="ChEBI" id="CHEBI:57287"/>
        <dbReference type="ChEBI" id="CHEBI:57292"/>
        <dbReference type="ChEBI" id="CHEBI:57476"/>
        <dbReference type="ChEBI" id="CHEBI:57661"/>
        <dbReference type="EC" id="2.3.1.46"/>
    </reaction>
</comment>
<dbReference type="AlphaFoldDB" id="A0A6N7EYR6"/>
<feature type="binding site" evidence="4">
    <location>
        <position position="253"/>
    </location>
    <ligand>
        <name>substrate</name>
    </ligand>
</feature>
<feature type="active site" evidence="4">
    <location>
        <position position="241"/>
    </location>
</feature>
<comment type="subcellular location">
    <subcellularLocation>
        <location evidence="4">Cytoplasm</location>
    </subcellularLocation>
</comment>
<comment type="caution">
    <text evidence="4">Lacks conserved residue(s) required for the propagation of feature annotation.</text>
</comment>
<comment type="similarity">
    <text evidence="4">Belongs to the MetA family.</text>
</comment>
<feature type="active site" description="Acyl-thioester intermediate" evidence="4 5">
    <location>
        <position position="146"/>
    </location>
</feature>
<keyword evidence="1 4" id="KW-0028">Amino-acid biosynthesis</keyword>
<dbReference type="PANTHER" id="PTHR20919:SF0">
    <property type="entry name" value="HOMOSERINE O-SUCCINYLTRANSFERASE"/>
    <property type="match status" value="1"/>
</dbReference>
<evidence type="ECO:0000256" key="4">
    <source>
        <dbReference type="HAMAP-Rule" id="MF_00295"/>
    </source>
</evidence>
<dbReference type="InterPro" id="IPR029062">
    <property type="entry name" value="Class_I_gatase-like"/>
</dbReference>
<accession>A0A6N7EYR6</accession>
<dbReference type="RefSeq" id="WP_152810299.1">
    <property type="nucleotide sequence ID" value="NZ_WHNW01000006.1"/>
</dbReference>
<name>A0A6N7EYR6_9GAMM</name>
<dbReference type="EMBL" id="WHNW01000006">
    <property type="protein sequence ID" value="MPV86297.1"/>
    <property type="molecule type" value="Genomic_DNA"/>
</dbReference>
<dbReference type="PIRSF" id="PIRSF000450">
    <property type="entry name" value="H_ser_succinyltr"/>
    <property type="match status" value="1"/>
</dbReference>
<dbReference type="FunCoup" id="A0A6N7EYR6">
    <property type="interactions" value="104"/>
</dbReference>
<dbReference type="GO" id="GO:0005737">
    <property type="term" value="C:cytoplasm"/>
    <property type="evidence" value="ECO:0007669"/>
    <property type="project" value="UniProtKB-SubCell"/>
</dbReference>
<dbReference type="SUPFAM" id="SSF52317">
    <property type="entry name" value="Class I glutamine amidotransferase-like"/>
    <property type="match status" value="1"/>
</dbReference>
<dbReference type="Pfam" id="PF04204">
    <property type="entry name" value="HTS"/>
    <property type="match status" value="1"/>
</dbReference>
<evidence type="ECO:0000256" key="1">
    <source>
        <dbReference type="ARBA" id="ARBA00022605"/>
    </source>
</evidence>
<sequence>MPIVAYNDLPSLARIAQEGIDVLSQERAQHQDIRELHIGFLNMMPDAAFLATERQFFRLVSAATSIVQIYIHPIRCLGIERNPAISAHVAAYYEEFEDIKSQGLDAIIVTGANPKLSDLTQEAYWQHATEIFSWAEHNVVSVFFSCLATHAVLQAQYNIYRQPLPAKLWGIFSHRVAEGQHPLVANINTRFDMPHSRFNDVSAQAFIDNNLKLLVTGEDAGVALATSRDGFRQVFCQGHPEYDTASLLKEYKREILRFVSGERTDYPDFPHGYLSPNVQDQLQTFRAQLIKNAVAVADFPDSDVLSAIDNTWRDTAKAIFSNWIGLVYRVTHVDRAQWFMAGVDPDDPLARWYR</sequence>
<dbReference type="Proteomes" id="UP000471298">
    <property type="component" value="Unassembled WGS sequence"/>
</dbReference>
<proteinExistence type="inferred from homology"/>
<evidence type="ECO:0000256" key="2">
    <source>
        <dbReference type="ARBA" id="ARBA00022679"/>
    </source>
</evidence>
<dbReference type="Gene3D" id="3.40.50.880">
    <property type="match status" value="1"/>
</dbReference>
<keyword evidence="2 4" id="KW-0808">Transferase</keyword>
<keyword evidence="4" id="KW-0963">Cytoplasm</keyword>
<dbReference type="InterPro" id="IPR033752">
    <property type="entry name" value="MetA_family"/>
</dbReference>
<evidence type="ECO:0000313" key="6">
    <source>
        <dbReference type="EMBL" id="MPV86297.1"/>
    </source>
</evidence>
<dbReference type="PANTHER" id="PTHR20919">
    <property type="entry name" value="HOMOSERINE O-SUCCINYLTRANSFERASE"/>
    <property type="match status" value="1"/>
</dbReference>
<feature type="site" description="Important for substrate specificity" evidence="4">
    <location>
        <position position="196"/>
    </location>
</feature>
<reference evidence="6 7" key="1">
    <citation type="submission" date="2019-10" db="EMBL/GenBank/DDBJ databases">
        <title>Cardiobacteriales fam. a chemoheterotrophic member of the order Cardiobacteriales, and proposal of Cardiobacteriales fam. nov.</title>
        <authorList>
            <person name="Wang C."/>
        </authorList>
    </citation>
    <scope>NUCLEOTIDE SEQUENCE [LARGE SCALE GENOMIC DNA]</scope>
    <source>
        <strain evidence="6 7">ML27</strain>
    </source>
</reference>
<dbReference type="InParanoid" id="A0A6N7EYR6"/>
<feature type="binding site" evidence="4">
    <location>
        <position position="196"/>
    </location>
    <ligand>
        <name>substrate</name>
    </ligand>
</feature>
<dbReference type="GO" id="GO:0008899">
    <property type="term" value="F:homoserine O-succinyltransferase activity"/>
    <property type="evidence" value="ECO:0007669"/>
    <property type="project" value="UniProtKB-EC"/>
</dbReference>
<comment type="function">
    <text evidence="4">Transfers a succinyl group from succinyl-CoA to L-homoserine, forming succinyl-L-homoserine.</text>
</comment>
<feature type="site" description="Important for acyl-CoA specificity" evidence="4">
    <location>
        <position position="113"/>
    </location>
</feature>
<keyword evidence="3 4" id="KW-0012">Acyltransferase</keyword>
<organism evidence="6 7">
    <name type="scientific">Ostreibacterium oceani</name>
    <dbReference type="NCBI Taxonomy" id="2654998"/>
    <lineage>
        <taxon>Bacteria</taxon>
        <taxon>Pseudomonadati</taxon>
        <taxon>Pseudomonadota</taxon>
        <taxon>Gammaproteobacteria</taxon>
        <taxon>Cardiobacteriales</taxon>
        <taxon>Ostreibacteriaceae</taxon>
        <taxon>Ostreibacterium</taxon>
    </lineage>
</organism>
<dbReference type="EC" id="2.3.1.46" evidence="4"/>
<dbReference type="GO" id="GO:0009086">
    <property type="term" value="P:methionine biosynthetic process"/>
    <property type="evidence" value="ECO:0007669"/>
    <property type="project" value="UniProtKB-UniRule"/>
</dbReference>